<feature type="transmembrane region" description="Helical" evidence="1">
    <location>
        <begin position="7"/>
        <end position="26"/>
    </location>
</feature>
<keyword evidence="1" id="KW-0472">Membrane</keyword>
<gene>
    <name evidence="2" type="ORF">SNE25_07180</name>
</gene>
<sequence length="153" mass="17044">MKKEIKLLGRVILSVMVVSAVILLNGCKKELTDPNPTKDKPVEVKPPIEIKPGLFRVDFDGLRSDGGFSYKIGYVLEGGDSNEEPEVSKLRLFENGVELHPPHTDHQAIRDYGKGRYSHWGTTLYFSTTDNTDPVANGREYAYTLDGSGYPTK</sequence>
<keyword evidence="1" id="KW-0812">Transmembrane</keyword>
<reference evidence="2 3" key="1">
    <citation type="submission" date="2023-11" db="EMBL/GenBank/DDBJ databases">
        <title>Analysis of the Genomes of Mucilaginibacter gossypii cycad 4 and M. sabulilitoris SNA2: microbes with the potential for plant growth promotion.</title>
        <authorList>
            <person name="Hirsch A.M."/>
            <person name="Humm E."/>
            <person name="Rubbi M."/>
            <person name="Del Vecchio G."/>
            <person name="Ha S.M."/>
            <person name="Pellegrini M."/>
            <person name="Gunsalus R.P."/>
        </authorList>
    </citation>
    <scope>NUCLEOTIDE SEQUENCE [LARGE SCALE GENOMIC DNA]</scope>
    <source>
        <strain evidence="2 3">SNA2</strain>
    </source>
</reference>
<organism evidence="2 3">
    <name type="scientific">Mucilaginibacter sabulilitoris</name>
    <dbReference type="NCBI Taxonomy" id="1173583"/>
    <lineage>
        <taxon>Bacteria</taxon>
        <taxon>Pseudomonadati</taxon>
        <taxon>Bacteroidota</taxon>
        <taxon>Sphingobacteriia</taxon>
        <taxon>Sphingobacteriales</taxon>
        <taxon>Sphingobacteriaceae</taxon>
        <taxon>Mucilaginibacter</taxon>
    </lineage>
</organism>
<keyword evidence="3" id="KW-1185">Reference proteome</keyword>
<dbReference type="EMBL" id="CP139558">
    <property type="protein sequence ID" value="WPU95305.1"/>
    <property type="molecule type" value="Genomic_DNA"/>
</dbReference>
<accession>A0ABZ0TVY4</accession>
<dbReference type="RefSeq" id="WP_321564417.1">
    <property type="nucleotide sequence ID" value="NZ_CP139558.1"/>
</dbReference>
<dbReference type="Proteomes" id="UP001324380">
    <property type="component" value="Chromosome"/>
</dbReference>
<evidence type="ECO:0008006" key="4">
    <source>
        <dbReference type="Google" id="ProtNLM"/>
    </source>
</evidence>
<proteinExistence type="predicted"/>
<evidence type="ECO:0000256" key="1">
    <source>
        <dbReference type="SAM" id="Phobius"/>
    </source>
</evidence>
<keyword evidence="1" id="KW-1133">Transmembrane helix</keyword>
<name>A0ABZ0TVY4_9SPHI</name>
<protein>
    <recommendedName>
        <fullName evidence="4">Lipoprotein</fullName>
    </recommendedName>
</protein>
<evidence type="ECO:0000313" key="2">
    <source>
        <dbReference type="EMBL" id="WPU95305.1"/>
    </source>
</evidence>
<evidence type="ECO:0000313" key="3">
    <source>
        <dbReference type="Proteomes" id="UP001324380"/>
    </source>
</evidence>